<sequence length="457" mass="48123">MKKFALHAVATVALLAFSHPASSTDVFRLEGYGAVSRGLGGAATAVDVGAPGMMTNPATLSLIKEGASVHLGLDMVNTDIDVRNQATGEVVSSNSHSHNRGPYVAPEAAFVYRRGALALGVGAFAQGGLGTEYGNSSFLSRATGALESGLENSSRLLVLSIPFAVSYAVDERLTIGGSLDAVWQGLNLELLLGADQVGSLIGSGRASGSLIGVLAGLPDLRGAHFSLTRDQPLNSGVDAWGFGGRVGLTYKATDATLLGVAYTLEASMEDMKGRATLTAVDGAAGQIPLNGRIKLRDFKMPAHVDFGVSHRIDSRWLVAADISRVFWRHAMKDINVGFVADGGIGNIDILLPQGYRDQTVLSVGMAYGVDNWTWRGGFRIASQALRSETLFAVIPAIPRKHLSAGLSYNFPAGSRIDVAYSHAFKQSMSNSTLPNTSDPISISHSQNNMSLAYVLPF</sequence>
<dbReference type="Pfam" id="PF03349">
    <property type="entry name" value="Toluene_X"/>
    <property type="match status" value="1"/>
</dbReference>
<comment type="subcellular location">
    <subcellularLocation>
        <location evidence="1">Cell outer membrane</location>
        <topology evidence="1">Multi-pass membrane protein</topology>
    </subcellularLocation>
</comment>
<dbReference type="eggNOG" id="COG2067">
    <property type="taxonomic scope" value="Bacteria"/>
</dbReference>
<dbReference type="HOGENOM" id="CLU_035981_1_1_4"/>
<dbReference type="AlphaFoldDB" id="A2SDZ4"/>
<dbReference type="EMBL" id="CP000555">
    <property type="protein sequence ID" value="ABM93783.1"/>
    <property type="molecule type" value="Genomic_DNA"/>
</dbReference>
<comment type="similarity">
    <text evidence="2">Belongs to the OmpP1/FadL family.</text>
</comment>
<protein>
    <submittedName>
        <fullName evidence="9">Long-chain fatty acid transport like protein</fullName>
    </submittedName>
</protein>
<evidence type="ECO:0000256" key="8">
    <source>
        <dbReference type="SAM" id="SignalP"/>
    </source>
</evidence>
<dbReference type="Gene3D" id="2.40.160.60">
    <property type="entry name" value="Outer membrane protein transport protein (OMPP1/FadL/TodX)"/>
    <property type="match status" value="1"/>
</dbReference>
<evidence type="ECO:0000313" key="9">
    <source>
        <dbReference type="EMBL" id="ABM93783.1"/>
    </source>
</evidence>
<feature type="chain" id="PRO_5002646097" evidence="8">
    <location>
        <begin position="24"/>
        <end position="457"/>
    </location>
</feature>
<evidence type="ECO:0000313" key="10">
    <source>
        <dbReference type="Proteomes" id="UP000000366"/>
    </source>
</evidence>
<keyword evidence="5 8" id="KW-0732">Signal</keyword>
<evidence type="ECO:0000256" key="2">
    <source>
        <dbReference type="ARBA" id="ARBA00008163"/>
    </source>
</evidence>
<dbReference type="KEGG" id="mpt:Mpe_A0821"/>
<dbReference type="PANTHER" id="PTHR35093">
    <property type="entry name" value="OUTER MEMBRANE PROTEIN NMB0088-RELATED"/>
    <property type="match status" value="1"/>
</dbReference>
<keyword evidence="4" id="KW-0812">Transmembrane</keyword>
<dbReference type="SUPFAM" id="SSF56935">
    <property type="entry name" value="Porins"/>
    <property type="match status" value="1"/>
</dbReference>
<organism evidence="9 10">
    <name type="scientific">Methylibium petroleiphilum (strain ATCC BAA-1232 / LMG 22953 / PM1)</name>
    <dbReference type="NCBI Taxonomy" id="420662"/>
    <lineage>
        <taxon>Bacteria</taxon>
        <taxon>Pseudomonadati</taxon>
        <taxon>Pseudomonadota</taxon>
        <taxon>Betaproteobacteria</taxon>
        <taxon>Burkholderiales</taxon>
        <taxon>Sphaerotilaceae</taxon>
        <taxon>Methylibium</taxon>
    </lineage>
</organism>
<feature type="signal peptide" evidence="8">
    <location>
        <begin position="1"/>
        <end position="23"/>
    </location>
</feature>
<evidence type="ECO:0000256" key="5">
    <source>
        <dbReference type="ARBA" id="ARBA00022729"/>
    </source>
</evidence>
<dbReference type="Proteomes" id="UP000000366">
    <property type="component" value="Chromosome"/>
</dbReference>
<reference evidence="9 10" key="1">
    <citation type="journal article" date="2007" name="J. Bacteriol.">
        <title>Whole-genome analysis of the methyl tert-butyl ether-degrading beta-proteobacterium Methylibium petroleiphilum PM1.</title>
        <authorList>
            <person name="Kane S.R."/>
            <person name="Chakicherla A.Y."/>
            <person name="Chain P.S.G."/>
            <person name="Schmidt R."/>
            <person name="Shin M.W."/>
            <person name="Legler T.C."/>
            <person name="Scow K.M."/>
            <person name="Larimer F.W."/>
            <person name="Lucas S.M."/>
            <person name="Richardson P.M."/>
            <person name="Hristova K.R."/>
        </authorList>
    </citation>
    <scope>NUCLEOTIDE SEQUENCE [LARGE SCALE GENOMIC DNA]</scope>
    <source>
        <strain evidence="10">ATCC BAA-1232 / LMG 22953 / PM1</strain>
    </source>
</reference>
<keyword evidence="6" id="KW-0472">Membrane</keyword>
<evidence type="ECO:0000256" key="6">
    <source>
        <dbReference type="ARBA" id="ARBA00023136"/>
    </source>
</evidence>
<name>A2SDZ4_METPP</name>
<dbReference type="PANTHER" id="PTHR35093:SF8">
    <property type="entry name" value="OUTER MEMBRANE PROTEIN NMB0088-RELATED"/>
    <property type="match status" value="1"/>
</dbReference>
<dbReference type="STRING" id="420662.Mpe_A0821"/>
<gene>
    <name evidence="9" type="ordered locus">Mpe_A0821</name>
</gene>
<dbReference type="GO" id="GO:0015483">
    <property type="term" value="F:long-chain fatty acid transporting porin activity"/>
    <property type="evidence" value="ECO:0007669"/>
    <property type="project" value="TreeGrafter"/>
</dbReference>
<keyword evidence="7" id="KW-0998">Cell outer membrane</keyword>
<evidence type="ECO:0000256" key="1">
    <source>
        <dbReference type="ARBA" id="ARBA00004571"/>
    </source>
</evidence>
<proteinExistence type="inferred from homology"/>
<evidence type="ECO:0000256" key="7">
    <source>
        <dbReference type="ARBA" id="ARBA00023237"/>
    </source>
</evidence>
<dbReference type="RefSeq" id="WP_011828421.1">
    <property type="nucleotide sequence ID" value="NC_008825.1"/>
</dbReference>
<accession>A2SDZ4</accession>
<evidence type="ECO:0000256" key="4">
    <source>
        <dbReference type="ARBA" id="ARBA00022692"/>
    </source>
</evidence>
<evidence type="ECO:0000256" key="3">
    <source>
        <dbReference type="ARBA" id="ARBA00022452"/>
    </source>
</evidence>
<keyword evidence="3" id="KW-1134">Transmembrane beta strand</keyword>
<dbReference type="InterPro" id="IPR005017">
    <property type="entry name" value="OMPP1/FadL/TodX"/>
</dbReference>
<keyword evidence="10" id="KW-1185">Reference proteome</keyword>
<dbReference type="GO" id="GO:0009279">
    <property type="term" value="C:cell outer membrane"/>
    <property type="evidence" value="ECO:0007669"/>
    <property type="project" value="UniProtKB-SubCell"/>
</dbReference>